<feature type="transmembrane region" description="Helical" evidence="7">
    <location>
        <begin position="12"/>
        <end position="30"/>
    </location>
</feature>
<keyword evidence="3" id="KW-1003">Cell membrane</keyword>
<evidence type="ECO:0000313" key="8">
    <source>
        <dbReference type="EMBL" id="PPK95261.1"/>
    </source>
</evidence>
<dbReference type="AlphaFoldDB" id="A0A2S6IM54"/>
<evidence type="ECO:0000256" key="5">
    <source>
        <dbReference type="ARBA" id="ARBA00022989"/>
    </source>
</evidence>
<dbReference type="Pfam" id="PF03994">
    <property type="entry name" value="DUF350"/>
    <property type="match status" value="1"/>
</dbReference>
<dbReference type="PANTHER" id="PTHR40043">
    <property type="entry name" value="UPF0719 INNER MEMBRANE PROTEIN YJFL"/>
    <property type="match status" value="1"/>
</dbReference>
<dbReference type="InterPro" id="IPR007140">
    <property type="entry name" value="DUF350"/>
</dbReference>
<evidence type="ECO:0000256" key="3">
    <source>
        <dbReference type="ARBA" id="ARBA00022475"/>
    </source>
</evidence>
<keyword evidence="9" id="KW-1185">Reference proteome</keyword>
<feature type="transmembrane region" description="Helical" evidence="7">
    <location>
        <begin position="83"/>
        <end position="101"/>
    </location>
</feature>
<comment type="similarity">
    <text evidence="2">Belongs to the UPF0719 family.</text>
</comment>
<evidence type="ECO:0000313" key="9">
    <source>
        <dbReference type="Proteomes" id="UP000239485"/>
    </source>
</evidence>
<dbReference type="OrthoDB" id="5191770at2"/>
<dbReference type="EMBL" id="PTJD01000006">
    <property type="protein sequence ID" value="PPK95261.1"/>
    <property type="molecule type" value="Genomic_DNA"/>
</dbReference>
<dbReference type="PANTHER" id="PTHR40043:SF1">
    <property type="entry name" value="UPF0719 INNER MEMBRANE PROTEIN YJFL"/>
    <property type="match status" value="1"/>
</dbReference>
<sequence>MIEDLFEGTVASVAYLAVGLVLMAIGYVVIDLLTPGKLGDLIWTHRNANAALVLCSGLLSVATVIVTAIMTSENDLADGLLSTAVYGGLGLLMLAVTFFVVDMATPGKLGDTLISDRLHPAAWVTAVAHLSGGAIVAASIS</sequence>
<accession>A0A2S6IM54</accession>
<comment type="caution">
    <text evidence="8">The sequence shown here is derived from an EMBL/GenBank/DDBJ whole genome shotgun (WGS) entry which is preliminary data.</text>
</comment>
<feature type="transmembrane region" description="Helical" evidence="7">
    <location>
        <begin position="50"/>
        <end position="71"/>
    </location>
</feature>
<gene>
    <name evidence="8" type="ORF">CLV92_10682</name>
</gene>
<protein>
    <submittedName>
        <fullName evidence="8">Uncharacterized membrane protein YjfL (UPF0719 family)</fullName>
    </submittedName>
</protein>
<name>A0A2S6IM54_9ACTN</name>
<keyword evidence="4 7" id="KW-0812">Transmembrane</keyword>
<keyword evidence="6 7" id="KW-0472">Membrane</keyword>
<evidence type="ECO:0000256" key="7">
    <source>
        <dbReference type="SAM" id="Phobius"/>
    </source>
</evidence>
<evidence type="ECO:0000256" key="4">
    <source>
        <dbReference type="ARBA" id="ARBA00022692"/>
    </source>
</evidence>
<dbReference type="Proteomes" id="UP000239485">
    <property type="component" value="Unassembled WGS sequence"/>
</dbReference>
<evidence type="ECO:0000256" key="6">
    <source>
        <dbReference type="ARBA" id="ARBA00023136"/>
    </source>
</evidence>
<organism evidence="8 9">
    <name type="scientific">Kineococcus xinjiangensis</name>
    <dbReference type="NCBI Taxonomy" id="512762"/>
    <lineage>
        <taxon>Bacteria</taxon>
        <taxon>Bacillati</taxon>
        <taxon>Actinomycetota</taxon>
        <taxon>Actinomycetes</taxon>
        <taxon>Kineosporiales</taxon>
        <taxon>Kineosporiaceae</taxon>
        <taxon>Kineococcus</taxon>
    </lineage>
</organism>
<keyword evidence="5 7" id="KW-1133">Transmembrane helix</keyword>
<dbReference type="RefSeq" id="WP_104432648.1">
    <property type="nucleotide sequence ID" value="NZ_PTJD01000006.1"/>
</dbReference>
<evidence type="ECO:0000256" key="2">
    <source>
        <dbReference type="ARBA" id="ARBA00005779"/>
    </source>
</evidence>
<reference evidence="8 9" key="1">
    <citation type="submission" date="2018-02" db="EMBL/GenBank/DDBJ databases">
        <title>Genomic Encyclopedia of Archaeal and Bacterial Type Strains, Phase II (KMG-II): from individual species to whole genera.</title>
        <authorList>
            <person name="Goeker M."/>
        </authorList>
    </citation>
    <scope>NUCLEOTIDE SEQUENCE [LARGE SCALE GENOMIC DNA]</scope>
    <source>
        <strain evidence="8 9">DSM 22857</strain>
    </source>
</reference>
<evidence type="ECO:0000256" key="1">
    <source>
        <dbReference type="ARBA" id="ARBA00004651"/>
    </source>
</evidence>
<comment type="subcellular location">
    <subcellularLocation>
        <location evidence="1">Cell membrane</location>
        <topology evidence="1">Multi-pass membrane protein</topology>
    </subcellularLocation>
</comment>
<feature type="transmembrane region" description="Helical" evidence="7">
    <location>
        <begin position="121"/>
        <end position="140"/>
    </location>
</feature>
<dbReference type="GO" id="GO:0005886">
    <property type="term" value="C:plasma membrane"/>
    <property type="evidence" value="ECO:0007669"/>
    <property type="project" value="UniProtKB-SubCell"/>
</dbReference>
<proteinExistence type="inferred from homology"/>